<keyword evidence="2" id="KW-0863">Zinc-finger</keyword>
<protein>
    <recommendedName>
        <fullName evidence="15">NR LBD domain-containing protein</fullName>
    </recommendedName>
</protein>
<dbReference type="Proteomes" id="UP000218231">
    <property type="component" value="Unassembled WGS sequence"/>
</dbReference>
<dbReference type="InterPro" id="IPR001723">
    <property type="entry name" value="Nuclear_hrmn_rcpt"/>
</dbReference>
<organism evidence="13 14">
    <name type="scientific">Diploscapter pachys</name>
    <dbReference type="NCBI Taxonomy" id="2018661"/>
    <lineage>
        <taxon>Eukaryota</taxon>
        <taxon>Metazoa</taxon>
        <taxon>Ecdysozoa</taxon>
        <taxon>Nematoda</taxon>
        <taxon>Chromadorea</taxon>
        <taxon>Rhabditida</taxon>
        <taxon>Rhabditina</taxon>
        <taxon>Rhabditomorpha</taxon>
        <taxon>Rhabditoidea</taxon>
        <taxon>Rhabditidae</taxon>
        <taxon>Diploscapter</taxon>
    </lineage>
</organism>
<dbReference type="PRINTS" id="PR00398">
    <property type="entry name" value="STRDHORMONER"/>
</dbReference>
<dbReference type="PANTHER" id="PTHR47519">
    <property type="entry name" value="NUCLEAR HORMONE RECEPTOR FAMILY MEMBER NHR-31-RELATED"/>
    <property type="match status" value="1"/>
</dbReference>
<dbReference type="PANTHER" id="PTHR47519:SF3">
    <property type="entry name" value="NUCLEAR HORMONE RECEPTOR FAMILY MEMBER NHR-5"/>
    <property type="match status" value="1"/>
</dbReference>
<evidence type="ECO:0000313" key="14">
    <source>
        <dbReference type="Proteomes" id="UP000218231"/>
    </source>
</evidence>
<dbReference type="GO" id="GO:0043565">
    <property type="term" value="F:sequence-specific DNA binding"/>
    <property type="evidence" value="ECO:0007669"/>
    <property type="project" value="InterPro"/>
</dbReference>
<dbReference type="PROSITE" id="PS51843">
    <property type="entry name" value="NR_LBD"/>
    <property type="match status" value="1"/>
</dbReference>
<dbReference type="CDD" id="cd06157">
    <property type="entry name" value="NR_LBD"/>
    <property type="match status" value="1"/>
</dbReference>
<proteinExistence type="predicted"/>
<keyword evidence="7" id="KW-0675">Receptor</keyword>
<keyword evidence="8" id="KW-0539">Nucleus</keyword>
<evidence type="ECO:0000259" key="12">
    <source>
        <dbReference type="PROSITE" id="PS51843"/>
    </source>
</evidence>
<evidence type="ECO:0000256" key="6">
    <source>
        <dbReference type="ARBA" id="ARBA00023163"/>
    </source>
</evidence>
<sequence>MPKIEITIPSLIHDSDDEDEAETSDLCRVCGMGNAAMHYGCIACVGCKGFFRRALISADQLECPHENDCTVTKAVRPSRDLTSKSRRKNKMPESVAGSEASTSSGPIEKPKSKNEWIKKLTVEMRTMVMNLLNIEAKIMKGDTTCEFSKIYPLKGIDSLRDIISNPDLLKGKRTEMRYEPFRMARNNELHSIAYRRLIAAIDWVENLTGLLDFKLSIEDKISLVKNCYTPLMVFKIAIRTALITKDENVMCLCNFSYVPRNLASVFSDSYHLANGLVPRLLDELVKPYREFDLSEEELVCISAIICLNPLAKDLSTEPFDAIIELRNRITDTLFHIIKESRNSAKASEFLGKILLSLPIVTSLANTMCENLQFSQTFSRAIPLLTDLFGCFPVEPFEDEAQSNNVMDISQLALEHKNSRDAQTQTEPRAVAFLRKRRHDNVVDIEPPQQQFRLLQAPTNYYITEILDDLQNGYNTEDDTLSRMRSSSASSIATTQSGSSQQQQQSHLQPPTTSQFLPPVCQQIPIYRTHSSPCQQISPVTGHSSSSCNGFNSTSSYAPHNCASSQFH</sequence>
<evidence type="ECO:0000256" key="4">
    <source>
        <dbReference type="ARBA" id="ARBA00023015"/>
    </source>
</evidence>
<comment type="function">
    <text evidence="9">Orphan nuclear receptor.</text>
</comment>
<evidence type="ECO:0000256" key="5">
    <source>
        <dbReference type="ARBA" id="ARBA00023125"/>
    </source>
</evidence>
<dbReference type="InterPro" id="IPR052496">
    <property type="entry name" value="Orphan_Nuclear_Rcpt"/>
</dbReference>
<dbReference type="GO" id="GO:0003700">
    <property type="term" value="F:DNA-binding transcription factor activity"/>
    <property type="evidence" value="ECO:0007669"/>
    <property type="project" value="InterPro"/>
</dbReference>
<dbReference type="SUPFAM" id="SSF48508">
    <property type="entry name" value="Nuclear receptor ligand-binding domain"/>
    <property type="match status" value="1"/>
</dbReference>
<dbReference type="STRING" id="2018661.A0A2A2K5Z9"/>
<feature type="compositionally biased region" description="Low complexity" evidence="10">
    <location>
        <begin position="482"/>
        <end position="514"/>
    </location>
</feature>
<evidence type="ECO:0000256" key="7">
    <source>
        <dbReference type="ARBA" id="ARBA00023170"/>
    </source>
</evidence>
<dbReference type="GO" id="GO:0008270">
    <property type="term" value="F:zinc ion binding"/>
    <property type="evidence" value="ECO:0007669"/>
    <property type="project" value="UniProtKB-KW"/>
</dbReference>
<keyword evidence="3" id="KW-0862">Zinc</keyword>
<dbReference type="AlphaFoldDB" id="A0A2A2K5Z9"/>
<name>A0A2A2K5Z9_9BILA</name>
<evidence type="ECO:0000256" key="10">
    <source>
        <dbReference type="SAM" id="MobiDB-lite"/>
    </source>
</evidence>
<keyword evidence="4" id="KW-0805">Transcription regulation</keyword>
<dbReference type="Gene3D" id="3.30.50.10">
    <property type="entry name" value="Erythroid Transcription Factor GATA-1, subunit A"/>
    <property type="match status" value="1"/>
</dbReference>
<evidence type="ECO:0000256" key="8">
    <source>
        <dbReference type="ARBA" id="ARBA00023242"/>
    </source>
</evidence>
<dbReference type="SUPFAM" id="SSF57716">
    <property type="entry name" value="Glucocorticoid receptor-like (DNA-binding domain)"/>
    <property type="match status" value="1"/>
</dbReference>
<dbReference type="EMBL" id="LIAE01009545">
    <property type="protein sequence ID" value="PAV69335.1"/>
    <property type="molecule type" value="Genomic_DNA"/>
</dbReference>
<keyword evidence="14" id="KW-1185">Reference proteome</keyword>
<keyword evidence="1" id="KW-0479">Metal-binding</keyword>
<evidence type="ECO:0000256" key="3">
    <source>
        <dbReference type="ARBA" id="ARBA00022833"/>
    </source>
</evidence>
<dbReference type="SMART" id="SM00399">
    <property type="entry name" value="ZnF_C4"/>
    <property type="match status" value="1"/>
</dbReference>
<reference evidence="13 14" key="1">
    <citation type="journal article" date="2017" name="Curr. Biol.">
        <title>Genome architecture and evolution of a unichromosomal asexual nematode.</title>
        <authorList>
            <person name="Fradin H."/>
            <person name="Zegar C."/>
            <person name="Gutwein M."/>
            <person name="Lucas J."/>
            <person name="Kovtun M."/>
            <person name="Corcoran D."/>
            <person name="Baugh L.R."/>
            <person name="Kiontke K."/>
            <person name="Gunsalus K."/>
            <person name="Fitch D.H."/>
            <person name="Piano F."/>
        </authorList>
    </citation>
    <scope>NUCLEOTIDE SEQUENCE [LARGE SCALE GENOMIC DNA]</scope>
    <source>
        <strain evidence="13">PF1309</strain>
    </source>
</reference>
<dbReference type="InterPro" id="IPR035500">
    <property type="entry name" value="NHR-like_dom_sf"/>
</dbReference>
<gene>
    <name evidence="13" type="ORF">WR25_27308</name>
</gene>
<feature type="domain" description="NR LBD" evidence="12">
    <location>
        <begin position="123"/>
        <end position="393"/>
    </location>
</feature>
<dbReference type="Pfam" id="PF00105">
    <property type="entry name" value="zf-C4"/>
    <property type="match status" value="1"/>
</dbReference>
<dbReference type="InterPro" id="IPR000536">
    <property type="entry name" value="Nucl_hrmn_rcpt_lig-bd"/>
</dbReference>
<evidence type="ECO:0000313" key="13">
    <source>
        <dbReference type="EMBL" id="PAV69335.1"/>
    </source>
</evidence>
<feature type="domain" description="Nuclear receptor" evidence="11">
    <location>
        <begin position="24"/>
        <end position="105"/>
    </location>
</feature>
<evidence type="ECO:0000256" key="9">
    <source>
        <dbReference type="ARBA" id="ARBA00037512"/>
    </source>
</evidence>
<dbReference type="OrthoDB" id="5838084at2759"/>
<dbReference type="PROSITE" id="PS51030">
    <property type="entry name" value="NUCLEAR_REC_DBD_2"/>
    <property type="match status" value="1"/>
</dbReference>
<evidence type="ECO:0000256" key="1">
    <source>
        <dbReference type="ARBA" id="ARBA00022723"/>
    </source>
</evidence>
<feature type="region of interest" description="Disordered" evidence="10">
    <location>
        <begin position="76"/>
        <end position="110"/>
    </location>
</feature>
<dbReference type="InterPro" id="IPR001628">
    <property type="entry name" value="Znf_hrmn_rcpt"/>
</dbReference>
<evidence type="ECO:0008006" key="15">
    <source>
        <dbReference type="Google" id="ProtNLM"/>
    </source>
</evidence>
<keyword evidence="6" id="KW-0804">Transcription</keyword>
<keyword evidence="5" id="KW-0238">DNA-binding</keyword>
<evidence type="ECO:0000259" key="11">
    <source>
        <dbReference type="PROSITE" id="PS51030"/>
    </source>
</evidence>
<dbReference type="PRINTS" id="PR00047">
    <property type="entry name" value="STROIDFINGER"/>
</dbReference>
<evidence type="ECO:0000256" key="2">
    <source>
        <dbReference type="ARBA" id="ARBA00022771"/>
    </source>
</evidence>
<dbReference type="InterPro" id="IPR013088">
    <property type="entry name" value="Znf_NHR/GATA"/>
</dbReference>
<comment type="caution">
    <text evidence="13">The sequence shown here is derived from an EMBL/GenBank/DDBJ whole genome shotgun (WGS) entry which is preliminary data.</text>
</comment>
<dbReference type="Gene3D" id="1.10.565.10">
    <property type="entry name" value="Retinoid X Receptor"/>
    <property type="match status" value="1"/>
</dbReference>
<feature type="region of interest" description="Disordered" evidence="10">
    <location>
        <begin position="476"/>
        <end position="514"/>
    </location>
</feature>
<dbReference type="SMART" id="SM00430">
    <property type="entry name" value="HOLI"/>
    <property type="match status" value="1"/>
</dbReference>
<accession>A0A2A2K5Z9</accession>
<dbReference type="Pfam" id="PF00104">
    <property type="entry name" value="Hormone_recep"/>
    <property type="match status" value="1"/>
</dbReference>